<dbReference type="eggNOG" id="ENOG50336C3">
    <property type="taxonomic scope" value="Bacteria"/>
</dbReference>
<dbReference type="HOGENOM" id="CLU_090567_0_0_9"/>
<dbReference type="RefSeq" id="WP_009766666.1">
    <property type="nucleotide sequence ID" value="NZ_GL982997.1"/>
</dbReference>
<feature type="coiled-coil region" evidence="1">
    <location>
        <begin position="115"/>
        <end position="153"/>
    </location>
</feature>
<evidence type="ECO:0000313" key="2">
    <source>
        <dbReference type="EMBL" id="EGQ26193.1"/>
    </source>
</evidence>
<gene>
    <name evidence="2" type="ORF">HMPREF9372_1800</name>
</gene>
<dbReference type="AlphaFoldDB" id="F9DSL9"/>
<comment type="caution">
    <text evidence="2">The sequence shown here is derived from an EMBL/GenBank/DDBJ whole genome shotgun (WGS) entry which is preliminary data.</text>
</comment>
<organism evidence="2 3">
    <name type="scientific">Sporosarcina newyorkensis 2681</name>
    <dbReference type="NCBI Taxonomy" id="1027292"/>
    <lineage>
        <taxon>Bacteria</taxon>
        <taxon>Bacillati</taxon>
        <taxon>Bacillota</taxon>
        <taxon>Bacilli</taxon>
        <taxon>Bacillales</taxon>
        <taxon>Caryophanaceae</taxon>
        <taxon>Sporosarcina</taxon>
    </lineage>
</organism>
<accession>F9DSL9</accession>
<evidence type="ECO:0000313" key="3">
    <source>
        <dbReference type="Proteomes" id="UP000005316"/>
    </source>
</evidence>
<reference evidence="2 3" key="1">
    <citation type="submission" date="2011-04" db="EMBL/GenBank/DDBJ databases">
        <authorList>
            <person name="Muzny D."/>
            <person name="Qin X."/>
            <person name="Deng J."/>
            <person name="Jiang H."/>
            <person name="Liu Y."/>
            <person name="Qu J."/>
            <person name="Song X.-Z."/>
            <person name="Zhang L."/>
            <person name="Thornton R."/>
            <person name="Coyle M."/>
            <person name="Francisco L."/>
            <person name="Jackson L."/>
            <person name="Javaid M."/>
            <person name="Korchina V."/>
            <person name="Kovar C."/>
            <person name="Mata R."/>
            <person name="Mathew T."/>
            <person name="Ngo R."/>
            <person name="Nguyen L."/>
            <person name="Nguyen N."/>
            <person name="Okwuonu G."/>
            <person name="Ongeri F."/>
            <person name="Pham C."/>
            <person name="Simmons D."/>
            <person name="Wilczek-Boney K."/>
            <person name="Hale W."/>
            <person name="Jakkamsetti A."/>
            <person name="Pham P."/>
            <person name="Ruth R."/>
            <person name="San Lucas F."/>
            <person name="Warren J."/>
            <person name="Zhang J."/>
            <person name="Zhao Z."/>
            <person name="Zhou C."/>
            <person name="Zhu D."/>
            <person name="Lee S."/>
            <person name="Bess C."/>
            <person name="Blankenburg K."/>
            <person name="Forbes L."/>
            <person name="Fu Q."/>
            <person name="Gubbala S."/>
            <person name="Hirani K."/>
            <person name="Jayaseelan J.C."/>
            <person name="Lara F."/>
            <person name="Munidasa M."/>
            <person name="Palculict T."/>
            <person name="Patil S."/>
            <person name="Pu L.-L."/>
            <person name="Saada N."/>
            <person name="Tang L."/>
            <person name="Weissenberger G."/>
            <person name="Zhu Y."/>
            <person name="Hemphill L."/>
            <person name="Shang Y."/>
            <person name="Youmans B."/>
            <person name="Ayvaz T."/>
            <person name="Ross M."/>
            <person name="Santibanez J."/>
            <person name="Aqrawi P."/>
            <person name="Gross S."/>
            <person name="Joshi V."/>
            <person name="Fowler G."/>
            <person name="Nazareth L."/>
            <person name="Reid J."/>
            <person name="Worley K."/>
            <person name="Petrosino J."/>
            <person name="Highlander S."/>
            <person name="Gibbs R."/>
        </authorList>
    </citation>
    <scope>NUCLEOTIDE SEQUENCE [LARGE SCALE GENOMIC DNA]</scope>
    <source>
        <strain evidence="2 3">2681</strain>
    </source>
</reference>
<sequence>MSQRKPGKPEDYSEKQLKELLSVYRKKHQGVISFSGLEKATGISRKTWKRRMGEVIEELNQIVTLQNARIGDDELPLPNIDLIFDKFSSNPKGLRDALFHLNEVILKTYEENIKLQETVDEKNKVEKELNIKVEKLEKEKSKLSNEVAYYEKVMIESMNPSMRKRIGIKNNLIEINKHNQESAASLEIEEEFPELFGDLDKE</sequence>
<proteinExistence type="predicted"/>
<dbReference type="OrthoDB" id="2869075at2"/>
<protein>
    <submittedName>
        <fullName evidence="2">Uncharacterized protein</fullName>
    </submittedName>
</protein>
<name>F9DSL9_9BACL</name>
<dbReference type="EMBL" id="AFPZ01000055">
    <property type="protein sequence ID" value="EGQ26193.1"/>
    <property type="molecule type" value="Genomic_DNA"/>
</dbReference>
<keyword evidence="1" id="KW-0175">Coiled coil</keyword>
<dbReference type="Proteomes" id="UP000005316">
    <property type="component" value="Unassembled WGS sequence"/>
</dbReference>
<evidence type="ECO:0000256" key="1">
    <source>
        <dbReference type="SAM" id="Coils"/>
    </source>
</evidence>